<evidence type="ECO:0000313" key="3">
    <source>
        <dbReference type="Proteomes" id="UP000236161"/>
    </source>
</evidence>
<evidence type="ECO:0000313" key="2">
    <source>
        <dbReference type="EMBL" id="PKA58647.1"/>
    </source>
</evidence>
<proteinExistence type="predicted"/>
<gene>
    <name evidence="2" type="ORF">AXF42_Ash008934</name>
</gene>
<sequence length="60" mass="7077">MHCQSICFVAVLQTVFLCVQNLRHFYHFVDIVDDTKINLVRQGQKNVCLALQMKKLRLTR</sequence>
<reference evidence="2 3" key="1">
    <citation type="journal article" date="2017" name="Nature">
        <title>The Apostasia genome and the evolution of orchids.</title>
        <authorList>
            <person name="Zhang G.Q."/>
            <person name="Liu K.W."/>
            <person name="Li Z."/>
            <person name="Lohaus R."/>
            <person name="Hsiao Y.Y."/>
            <person name="Niu S.C."/>
            <person name="Wang J.Y."/>
            <person name="Lin Y.C."/>
            <person name="Xu Q."/>
            <person name="Chen L.J."/>
            <person name="Yoshida K."/>
            <person name="Fujiwara S."/>
            <person name="Wang Z.W."/>
            <person name="Zhang Y.Q."/>
            <person name="Mitsuda N."/>
            <person name="Wang M."/>
            <person name="Liu G.H."/>
            <person name="Pecoraro L."/>
            <person name="Huang H.X."/>
            <person name="Xiao X.J."/>
            <person name="Lin M."/>
            <person name="Wu X.Y."/>
            <person name="Wu W.L."/>
            <person name="Chen Y.Y."/>
            <person name="Chang S.B."/>
            <person name="Sakamoto S."/>
            <person name="Ohme-Takagi M."/>
            <person name="Yagi M."/>
            <person name="Zeng S.J."/>
            <person name="Shen C.Y."/>
            <person name="Yeh C.M."/>
            <person name="Luo Y.B."/>
            <person name="Tsai W.C."/>
            <person name="Van de Peer Y."/>
            <person name="Liu Z.J."/>
        </authorList>
    </citation>
    <scope>NUCLEOTIDE SEQUENCE [LARGE SCALE GENOMIC DNA]</scope>
    <source>
        <strain evidence="3">cv. Shenzhen</strain>
        <tissue evidence="2">Stem</tissue>
    </source>
</reference>
<protein>
    <recommendedName>
        <fullName evidence="4">Secreted protein</fullName>
    </recommendedName>
</protein>
<accession>A0A2I0ASZ7</accession>
<dbReference type="AlphaFoldDB" id="A0A2I0ASZ7"/>
<dbReference type="EMBL" id="KZ451951">
    <property type="protein sequence ID" value="PKA58647.1"/>
    <property type="molecule type" value="Genomic_DNA"/>
</dbReference>
<evidence type="ECO:0000256" key="1">
    <source>
        <dbReference type="SAM" id="SignalP"/>
    </source>
</evidence>
<name>A0A2I0ASZ7_9ASPA</name>
<dbReference type="Proteomes" id="UP000236161">
    <property type="component" value="Unassembled WGS sequence"/>
</dbReference>
<keyword evidence="3" id="KW-1185">Reference proteome</keyword>
<feature type="chain" id="PRO_5014162429" description="Secreted protein" evidence="1">
    <location>
        <begin position="18"/>
        <end position="60"/>
    </location>
</feature>
<organism evidence="2 3">
    <name type="scientific">Apostasia shenzhenica</name>
    <dbReference type="NCBI Taxonomy" id="1088818"/>
    <lineage>
        <taxon>Eukaryota</taxon>
        <taxon>Viridiplantae</taxon>
        <taxon>Streptophyta</taxon>
        <taxon>Embryophyta</taxon>
        <taxon>Tracheophyta</taxon>
        <taxon>Spermatophyta</taxon>
        <taxon>Magnoliopsida</taxon>
        <taxon>Liliopsida</taxon>
        <taxon>Asparagales</taxon>
        <taxon>Orchidaceae</taxon>
        <taxon>Apostasioideae</taxon>
        <taxon>Apostasia</taxon>
    </lineage>
</organism>
<evidence type="ECO:0008006" key="4">
    <source>
        <dbReference type="Google" id="ProtNLM"/>
    </source>
</evidence>
<feature type="signal peptide" evidence="1">
    <location>
        <begin position="1"/>
        <end position="17"/>
    </location>
</feature>
<keyword evidence="1" id="KW-0732">Signal</keyword>